<dbReference type="Gene3D" id="3.40.50.10680">
    <property type="entry name" value="CofD-like domains"/>
    <property type="match status" value="1"/>
</dbReference>
<feature type="region of interest" description="Disordered" evidence="1">
    <location>
        <begin position="211"/>
        <end position="247"/>
    </location>
</feature>
<evidence type="ECO:0000313" key="3">
    <source>
        <dbReference type="Proteomes" id="UP001166286"/>
    </source>
</evidence>
<evidence type="ECO:0000256" key="1">
    <source>
        <dbReference type="SAM" id="MobiDB-lite"/>
    </source>
</evidence>
<evidence type="ECO:0000313" key="2">
    <source>
        <dbReference type="EMBL" id="KAK0507823.1"/>
    </source>
</evidence>
<feature type="compositionally biased region" description="Pro residues" evidence="1">
    <location>
        <begin position="232"/>
        <end position="241"/>
    </location>
</feature>
<dbReference type="Pfam" id="PF01933">
    <property type="entry name" value="CofD"/>
    <property type="match status" value="1"/>
</dbReference>
<dbReference type="GO" id="GO:0043743">
    <property type="term" value="F:LPPG:FO 2-phospho-L-lactate transferase activity"/>
    <property type="evidence" value="ECO:0007669"/>
    <property type="project" value="InterPro"/>
</dbReference>
<accession>A0AA39UXN5</accession>
<reference evidence="2" key="1">
    <citation type="submission" date="2023-03" db="EMBL/GenBank/DDBJ databases">
        <title>Complete genome of Cladonia borealis.</title>
        <authorList>
            <person name="Park H."/>
        </authorList>
    </citation>
    <scope>NUCLEOTIDE SEQUENCE</scope>
    <source>
        <strain evidence="2">ANT050790</strain>
    </source>
</reference>
<dbReference type="PANTHER" id="PTHR31240:SF0">
    <property type="entry name" value="MATERNAL EFFECT EMBRYO ARREST 18"/>
    <property type="match status" value="1"/>
</dbReference>
<dbReference type="SUPFAM" id="SSF142338">
    <property type="entry name" value="CofD-like"/>
    <property type="match status" value="1"/>
</dbReference>
<dbReference type="AlphaFoldDB" id="A0AA39UXN5"/>
<gene>
    <name evidence="2" type="ORF">JMJ35_009712</name>
</gene>
<sequence length="480" mass="51599">MATVNVAKRKVIVFSGGSAANSLVDVFNEVIEKNNCALTYVIPISDNGGSSSEILRVFGGPGIGDVRSRLVRLIPPTHATIRNLFNHRLPPFPEPAATEFLTLLTGTSPLYDAIPTPQAMLIRSILSHLHLEILKRNRPPTSTFNFQSASIGNLFLTGARLFSGSFESAIYLLAIMGGVDESETAVLPSIISNFSHHISAGLADGTIITGQNAISHPSEPTALNNNDDHPNTIPPPPPPNPTIEDATLPGSLPTLRTPNLVFSKSPTHENPLPAPITRIWYINPYGQEMRPPPNPKVLDTISSAEAIIYSIGSLYTSIIPSLILQGVGDAISPPFTGGGARYKILILNGSLDRETPSYSASDFLNAITSACHYSSTSTTTANPFPFPNLPPKSTHYDGTYKPLWSKYITHLIHLEGEGVPSVDREELGRWGVGCVRLYGRKGEGESVMKYDGRALAQALGAILGGRARGERSRRNTVEGV</sequence>
<dbReference type="PANTHER" id="PTHR31240">
    <property type="entry name" value="MATERNAL EFFECT EMBRYO ARREST 18"/>
    <property type="match status" value="1"/>
</dbReference>
<proteinExistence type="predicted"/>
<comment type="caution">
    <text evidence="2">The sequence shown here is derived from an EMBL/GenBank/DDBJ whole genome shotgun (WGS) entry which is preliminary data.</text>
</comment>
<dbReference type="InterPro" id="IPR038136">
    <property type="entry name" value="CofD-like_dom_sf"/>
</dbReference>
<organism evidence="2 3">
    <name type="scientific">Cladonia borealis</name>
    <dbReference type="NCBI Taxonomy" id="184061"/>
    <lineage>
        <taxon>Eukaryota</taxon>
        <taxon>Fungi</taxon>
        <taxon>Dikarya</taxon>
        <taxon>Ascomycota</taxon>
        <taxon>Pezizomycotina</taxon>
        <taxon>Lecanoromycetes</taxon>
        <taxon>OSLEUM clade</taxon>
        <taxon>Lecanoromycetidae</taxon>
        <taxon>Lecanorales</taxon>
        <taxon>Lecanorineae</taxon>
        <taxon>Cladoniaceae</taxon>
        <taxon>Cladonia</taxon>
    </lineage>
</organism>
<name>A0AA39UXN5_9LECA</name>
<protein>
    <submittedName>
        <fullName evidence="2">Uncharacterized protein</fullName>
    </submittedName>
</protein>
<dbReference type="EMBL" id="JAFEKC020000022">
    <property type="protein sequence ID" value="KAK0507823.1"/>
    <property type="molecule type" value="Genomic_DNA"/>
</dbReference>
<dbReference type="InterPro" id="IPR002882">
    <property type="entry name" value="CofD"/>
</dbReference>
<keyword evidence="3" id="KW-1185">Reference proteome</keyword>
<dbReference type="CDD" id="cd07187">
    <property type="entry name" value="YvcK_like"/>
    <property type="match status" value="1"/>
</dbReference>
<dbReference type="Proteomes" id="UP001166286">
    <property type="component" value="Unassembled WGS sequence"/>
</dbReference>